<comment type="caution">
    <text evidence="1">The sequence shown here is derived from an EMBL/GenBank/DDBJ whole genome shotgun (WGS) entry which is preliminary data.</text>
</comment>
<keyword evidence="2" id="KW-1185">Reference proteome</keyword>
<evidence type="ECO:0000313" key="2">
    <source>
        <dbReference type="Proteomes" id="UP001347796"/>
    </source>
</evidence>
<sequence length="249" mass="28208">MKYLCFLSSSRSLFKTSQPKPRGNRAGKNKQRLIKTIISKREPIVKFSPGVNTKNLIDLTLSTTTNLKENVQEGSINLFLLNTTRPYEVSECLSDNNRDFSKEQPLNHEQFDCTIHVIISDRTTPNKIKHVKYPPSPNDSSHSRKQSPNLIQIKFQSSQQVKTNLNCGLWNARSLTNKLGALSTSVIENKIDFYMITETWTKDGIDTTVGDLLNGLSGYSFTHEHRQFRKGGGVGLLTRTILRSRKGHQ</sequence>
<dbReference type="Proteomes" id="UP001347796">
    <property type="component" value="Unassembled WGS sequence"/>
</dbReference>
<dbReference type="InterPro" id="IPR036691">
    <property type="entry name" value="Endo/exonu/phosph_ase_sf"/>
</dbReference>
<protein>
    <submittedName>
        <fullName evidence="1">Uncharacterized protein</fullName>
    </submittedName>
</protein>
<gene>
    <name evidence="1" type="ORF">SNE40_001673</name>
</gene>
<dbReference type="AlphaFoldDB" id="A0AAN8QBF0"/>
<accession>A0AAN8QBF0</accession>
<organism evidence="1 2">
    <name type="scientific">Patella caerulea</name>
    <name type="common">Rayed Mediterranean limpet</name>
    <dbReference type="NCBI Taxonomy" id="87958"/>
    <lineage>
        <taxon>Eukaryota</taxon>
        <taxon>Metazoa</taxon>
        <taxon>Spiralia</taxon>
        <taxon>Lophotrochozoa</taxon>
        <taxon>Mollusca</taxon>
        <taxon>Gastropoda</taxon>
        <taxon>Patellogastropoda</taxon>
        <taxon>Patelloidea</taxon>
        <taxon>Patellidae</taxon>
        <taxon>Patella</taxon>
    </lineage>
</organism>
<dbReference type="Gene3D" id="3.60.10.10">
    <property type="entry name" value="Endonuclease/exonuclease/phosphatase"/>
    <property type="match status" value="1"/>
</dbReference>
<reference evidence="1 2" key="1">
    <citation type="submission" date="2024-01" db="EMBL/GenBank/DDBJ databases">
        <title>The genome of the rayed Mediterranean limpet Patella caerulea (Linnaeus, 1758).</title>
        <authorList>
            <person name="Anh-Thu Weber A."/>
            <person name="Halstead-Nussloch G."/>
        </authorList>
    </citation>
    <scope>NUCLEOTIDE SEQUENCE [LARGE SCALE GENOMIC DNA]</scope>
    <source>
        <strain evidence="1">AATW-2023a</strain>
        <tissue evidence="1">Whole specimen</tissue>
    </source>
</reference>
<evidence type="ECO:0000313" key="1">
    <source>
        <dbReference type="EMBL" id="KAK6196450.1"/>
    </source>
</evidence>
<proteinExistence type="predicted"/>
<dbReference type="EMBL" id="JAZGQO010000001">
    <property type="protein sequence ID" value="KAK6196450.1"/>
    <property type="molecule type" value="Genomic_DNA"/>
</dbReference>
<name>A0AAN8QBF0_PATCE</name>